<keyword evidence="4" id="KW-0808">Transferase</keyword>
<evidence type="ECO:0000313" key="13">
    <source>
        <dbReference type="Proteomes" id="UP000625631"/>
    </source>
</evidence>
<feature type="domain" description="Histidine kinase/HSP90-like ATPase" evidence="11">
    <location>
        <begin position="493"/>
        <end position="583"/>
    </location>
</feature>
<dbReference type="SUPFAM" id="SSF48452">
    <property type="entry name" value="TPR-like"/>
    <property type="match status" value="1"/>
</dbReference>
<sequence>MKRLLGFVSCASLLLAANAAAAPITGADSIRQLHRWPLATQLHLAGTRLLSEARVAAVTEQVQHSDKRLPRAVQLELLGNLAGFYIHESQPSLAIARLLEMRQRAGIDSVHAGHAAMWLSYCYQQLGQPRLGLGYGREAVRVLPRRATDYAVKLGQAYRILADCARMLPDYPLDTHYMRQALAIARRAHDIPRMAVALTYLGETERLSQHPTQAAGLLDSARALYDARPYPDLLVLEQELAARLALRQGHYQAAERELAVLQPLIGVEPLWETDVLTLLVPALTGQGRYREALANQQRLQTLLATRFEENANRRAQELQIRYATARREQELNRQRQRITLLRTQAQLRTAQYSRRLAQLGAATLAGVLLLTLGLLAFTSRQRRLRIEREERLRNRIAADLHDEVGTLLTRVNLQADLLSQEQPHPALERLLGNSRAAAGTMRDIVWGIDAQSDTVGALLDRMRDHLDQTAAPAGLNTHLATDGLPDTLPLPPELRQHLYLVFKEAVTNAARHARHATDLWVSLTRANGQLRLVVHNNGQAPATASRSGLGLRSMRQRAEALRGTLTAGPEPEGGFRVRLVVPF</sequence>
<dbReference type="CDD" id="cd16917">
    <property type="entry name" value="HATPase_UhpB-NarQ-NarX-like"/>
    <property type="match status" value="1"/>
</dbReference>
<dbReference type="InterPro" id="IPR050482">
    <property type="entry name" value="Sensor_HK_TwoCompSys"/>
</dbReference>
<dbReference type="EC" id="2.7.13.3" evidence="2"/>
<reference evidence="12 13" key="1">
    <citation type="submission" date="2020-12" db="EMBL/GenBank/DDBJ databases">
        <title>Hymenobacter sp.</title>
        <authorList>
            <person name="Kim M.K."/>
        </authorList>
    </citation>
    <scope>NUCLEOTIDE SEQUENCE [LARGE SCALE GENOMIC DNA]</scope>
    <source>
        <strain evidence="12 13">BT442</strain>
    </source>
</reference>
<evidence type="ECO:0000256" key="10">
    <source>
        <dbReference type="SAM" id="SignalP"/>
    </source>
</evidence>
<dbReference type="Proteomes" id="UP000625631">
    <property type="component" value="Unassembled WGS sequence"/>
</dbReference>
<keyword evidence="10" id="KW-0732">Signal</keyword>
<evidence type="ECO:0000256" key="2">
    <source>
        <dbReference type="ARBA" id="ARBA00012438"/>
    </source>
</evidence>
<evidence type="ECO:0000313" key="12">
    <source>
        <dbReference type="EMBL" id="MBH8557017.1"/>
    </source>
</evidence>
<evidence type="ECO:0000256" key="6">
    <source>
        <dbReference type="ARBA" id="ARBA00022777"/>
    </source>
</evidence>
<evidence type="ECO:0000256" key="5">
    <source>
        <dbReference type="ARBA" id="ARBA00022741"/>
    </source>
</evidence>
<keyword evidence="13" id="KW-1185">Reference proteome</keyword>
<keyword evidence="6" id="KW-0418">Kinase</keyword>
<keyword evidence="5" id="KW-0547">Nucleotide-binding</keyword>
<evidence type="ECO:0000256" key="1">
    <source>
        <dbReference type="ARBA" id="ARBA00000085"/>
    </source>
</evidence>
<evidence type="ECO:0000259" key="11">
    <source>
        <dbReference type="SMART" id="SM00387"/>
    </source>
</evidence>
<dbReference type="Gene3D" id="1.20.5.1930">
    <property type="match status" value="1"/>
</dbReference>
<dbReference type="Pfam" id="PF02518">
    <property type="entry name" value="HATPase_c"/>
    <property type="match status" value="1"/>
</dbReference>
<keyword evidence="9" id="KW-0472">Membrane</keyword>
<comment type="caution">
    <text evidence="12">The sequence shown here is derived from an EMBL/GenBank/DDBJ whole genome shotgun (WGS) entry which is preliminary data.</text>
</comment>
<organism evidence="12 13">
    <name type="scientific">Hymenobacter negativus</name>
    <dbReference type="NCBI Taxonomy" id="2795026"/>
    <lineage>
        <taxon>Bacteria</taxon>
        <taxon>Pseudomonadati</taxon>
        <taxon>Bacteroidota</taxon>
        <taxon>Cytophagia</taxon>
        <taxon>Cytophagales</taxon>
        <taxon>Hymenobacteraceae</taxon>
        <taxon>Hymenobacter</taxon>
    </lineage>
</organism>
<dbReference type="SMART" id="SM00387">
    <property type="entry name" value="HATPase_c"/>
    <property type="match status" value="1"/>
</dbReference>
<name>A0ABS0Q2Z6_9BACT</name>
<accession>A0ABS0Q2Z6</accession>
<dbReference type="SUPFAM" id="SSF55874">
    <property type="entry name" value="ATPase domain of HSP90 chaperone/DNA topoisomerase II/histidine kinase"/>
    <property type="match status" value="1"/>
</dbReference>
<comment type="catalytic activity">
    <reaction evidence="1">
        <text>ATP + protein L-histidine = ADP + protein N-phospho-L-histidine.</text>
        <dbReference type="EC" id="2.7.13.3"/>
    </reaction>
</comment>
<dbReference type="RefSeq" id="WP_198074306.1">
    <property type="nucleotide sequence ID" value="NZ_JAEDAE010000001.1"/>
</dbReference>
<dbReference type="Gene3D" id="1.25.40.10">
    <property type="entry name" value="Tetratricopeptide repeat domain"/>
    <property type="match status" value="1"/>
</dbReference>
<dbReference type="Pfam" id="PF07730">
    <property type="entry name" value="HisKA_3"/>
    <property type="match status" value="1"/>
</dbReference>
<keyword evidence="7" id="KW-0067">ATP-binding</keyword>
<keyword evidence="9" id="KW-1133">Transmembrane helix</keyword>
<feature type="chain" id="PRO_5047526842" description="histidine kinase" evidence="10">
    <location>
        <begin position="22"/>
        <end position="583"/>
    </location>
</feature>
<dbReference type="InterPro" id="IPR011990">
    <property type="entry name" value="TPR-like_helical_dom_sf"/>
</dbReference>
<feature type="transmembrane region" description="Helical" evidence="9">
    <location>
        <begin position="356"/>
        <end position="378"/>
    </location>
</feature>
<dbReference type="PANTHER" id="PTHR24421">
    <property type="entry name" value="NITRATE/NITRITE SENSOR PROTEIN NARX-RELATED"/>
    <property type="match status" value="1"/>
</dbReference>
<keyword evidence="8" id="KW-0902">Two-component regulatory system</keyword>
<evidence type="ECO:0000256" key="4">
    <source>
        <dbReference type="ARBA" id="ARBA00022679"/>
    </source>
</evidence>
<evidence type="ECO:0000256" key="7">
    <source>
        <dbReference type="ARBA" id="ARBA00022840"/>
    </source>
</evidence>
<protein>
    <recommendedName>
        <fullName evidence="2">histidine kinase</fullName>
        <ecNumber evidence="2">2.7.13.3</ecNumber>
    </recommendedName>
</protein>
<proteinExistence type="predicted"/>
<dbReference type="InterPro" id="IPR036890">
    <property type="entry name" value="HATPase_C_sf"/>
</dbReference>
<evidence type="ECO:0000256" key="8">
    <source>
        <dbReference type="ARBA" id="ARBA00023012"/>
    </source>
</evidence>
<evidence type="ECO:0000256" key="3">
    <source>
        <dbReference type="ARBA" id="ARBA00022553"/>
    </source>
</evidence>
<gene>
    <name evidence="12" type="ORF">I7X13_03090</name>
</gene>
<dbReference type="EMBL" id="JAEDAE010000001">
    <property type="protein sequence ID" value="MBH8557017.1"/>
    <property type="molecule type" value="Genomic_DNA"/>
</dbReference>
<dbReference type="PANTHER" id="PTHR24421:SF10">
    <property type="entry name" value="NITRATE_NITRITE SENSOR PROTEIN NARQ"/>
    <property type="match status" value="1"/>
</dbReference>
<evidence type="ECO:0000256" key="9">
    <source>
        <dbReference type="SAM" id="Phobius"/>
    </source>
</evidence>
<keyword evidence="9" id="KW-0812">Transmembrane</keyword>
<dbReference type="Gene3D" id="3.30.565.10">
    <property type="entry name" value="Histidine kinase-like ATPase, C-terminal domain"/>
    <property type="match status" value="1"/>
</dbReference>
<feature type="signal peptide" evidence="10">
    <location>
        <begin position="1"/>
        <end position="21"/>
    </location>
</feature>
<keyword evidence="3" id="KW-0597">Phosphoprotein</keyword>
<dbReference type="InterPro" id="IPR011712">
    <property type="entry name" value="Sig_transdc_His_kin_sub3_dim/P"/>
</dbReference>
<dbReference type="InterPro" id="IPR003594">
    <property type="entry name" value="HATPase_dom"/>
</dbReference>